<dbReference type="Proteomes" id="UP001214250">
    <property type="component" value="Chromosome 1"/>
</dbReference>
<evidence type="ECO:0000313" key="2">
    <source>
        <dbReference type="Proteomes" id="UP001214250"/>
    </source>
</evidence>
<organism evidence="1 2">
    <name type="scientific">Lentisphaera profundi</name>
    <dbReference type="NCBI Taxonomy" id="1658616"/>
    <lineage>
        <taxon>Bacteria</taxon>
        <taxon>Pseudomonadati</taxon>
        <taxon>Lentisphaerota</taxon>
        <taxon>Lentisphaeria</taxon>
        <taxon>Lentisphaerales</taxon>
        <taxon>Lentisphaeraceae</taxon>
        <taxon>Lentisphaera</taxon>
    </lineage>
</organism>
<keyword evidence="2" id="KW-1185">Reference proteome</keyword>
<protein>
    <submittedName>
        <fullName evidence="1">Uncharacterized protein</fullName>
    </submittedName>
</protein>
<reference evidence="1 2" key="1">
    <citation type="submission" date="2023-02" db="EMBL/GenBank/DDBJ databases">
        <title>Genome sequence of Lentisphaera profundi SAORIC-696.</title>
        <authorList>
            <person name="Kim e."/>
            <person name="Cho J.-C."/>
            <person name="Choi A."/>
            <person name="Kang I."/>
        </authorList>
    </citation>
    <scope>NUCLEOTIDE SEQUENCE [LARGE SCALE GENOMIC DNA]</scope>
    <source>
        <strain evidence="1 2">SAORIC-696</strain>
    </source>
</reference>
<sequence>MKTIAIIFVLSLSVSAGIREWSVKDLNSNHSNITTALIVEVLDFKIDNYILNEKVIPQKLAYKYYRDLDYSDYVAPKGNTDSIPMIYMNMTIKMKIMTPLISSDKTPQVLEYKFNDLMDSMCPHYLTIMGQKKINGILISSQSLSSKKLDFTGLEMSNLKVLKAVLKKQKQ</sequence>
<accession>A0ABY7VRQ1</accession>
<proteinExistence type="predicted"/>
<dbReference type="EMBL" id="CP117811">
    <property type="protein sequence ID" value="WDE96876.1"/>
    <property type="molecule type" value="Genomic_DNA"/>
</dbReference>
<gene>
    <name evidence="1" type="ORF">PQO03_02735</name>
</gene>
<name>A0ABY7VRQ1_9BACT</name>
<evidence type="ECO:0000313" key="1">
    <source>
        <dbReference type="EMBL" id="WDE96876.1"/>
    </source>
</evidence>
<dbReference type="RefSeq" id="WP_274150941.1">
    <property type="nucleotide sequence ID" value="NZ_CP117811.1"/>
</dbReference>